<keyword evidence="2" id="KW-0812">Transmembrane</keyword>
<evidence type="ECO:0000256" key="2">
    <source>
        <dbReference type="SAM" id="Phobius"/>
    </source>
</evidence>
<feature type="transmembrane region" description="Helical" evidence="2">
    <location>
        <begin position="20"/>
        <end position="39"/>
    </location>
</feature>
<feature type="transmembrane region" description="Helical" evidence="2">
    <location>
        <begin position="67"/>
        <end position="89"/>
    </location>
</feature>
<evidence type="ECO:0000313" key="3">
    <source>
        <dbReference type="EMBL" id="GFG75642.1"/>
    </source>
</evidence>
<evidence type="ECO:0000313" key="4">
    <source>
        <dbReference type="Proteomes" id="UP000465361"/>
    </source>
</evidence>
<comment type="caution">
    <text evidence="3">The sequence shown here is derived from an EMBL/GenBank/DDBJ whole genome shotgun (WGS) entry which is preliminary data.</text>
</comment>
<feature type="compositionally biased region" description="Low complexity" evidence="1">
    <location>
        <begin position="192"/>
        <end position="213"/>
    </location>
</feature>
<feature type="transmembrane region" description="Helical" evidence="2">
    <location>
        <begin position="161"/>
        <end position="182"/>
    </location>
</feature>
<protein>
    <recommendedName>
        <fullName evidence="5">DUF2567 domain-containing protein</fullName>
    </recommendedName>
</protein>
<dbReference type="EMBL" id="BLKW01000004">
    <property type="protein sequence ID" value="GFG75642.1"/>
    <property type="molecule type" value="Genomic_DNA"/>
</dbReference>
<reference evidence="3 4" key="1">
    <citation type="journal article" date="2019" name="Emerg. Microbes Infect.">
        <title>Comprehensive subspecies identification of 175 nontuberculous mycobacteria species based on 7547 genomic profiles.</title>
        <authorList>
            <person name="Matsumoto Y."/>
            <person name="Kinjo T."/>
            <person name="Motooka D."/>
            <person name="Nabeya D."/>
            <person name="Jung N."/>
            <person name="Uechi K."/>
            <person name="Horii T."/>
            <person name="Iida T."/>
            <person name="Fujita J."/>
            <person name="Nakamura S."/>
        </authorList>
    </citation>
    <scope>NUCLEOTIDE SEQUENCE [LARGE SCALE GENOMIC DNA]</scope>
    <source>
        <strain evidence="3 4">JCM 17322</strain>
    </source>
</reference>
<keyword evidence="2" id="KW-1133">Transmembrane helix</keyword>
<proteinExistence type="predicted"/>
<dbReference type="InterPro" id="IPR021213">
    <property type="entry name" value="DUF2567"/>
</dbReference>
<accession>A0A7I9Y0P5</accession>
<sequence>MTARPRDGVSAVSRTRAVAVVVIGLLVTGVLIGGLWAWIAPPIHGVVARDHTGELLHDYPGSEPEHFFVAAVLMLGLLSVVAVVAPVLVWQWSAHRGPAMVAGLTIGLVAAAAAAAAVGAALVRLRYGAVDFGRAPLTDAKPVFYFTQAPPVFFGRGPLQIAATLLLPASAAALVYAGFAAAATRDDLGGHPAAEPQPSSAASAAPSSADSRG</sequence>
<evidence type="ECO:0008006" key="5">
    <source>
        <dbReference type="Google" id="ProtNLM"/>
    </source>
</evidence>
<name>A0A7I9Y0P5_9MYCO</name>
<dbReference type="AlphaFoldDB" id="A0A7I9Y0P5"/>
<dbReference type="Pfam" id="PF10821">
    <property type="entry name" value="DUF2567"/>
    <property type="match status" value="1"/>
</dbReference>
<keyword evidence="4" id="KW-1185">Reference proteome</keyword>
<keyword evidence="2" id="KW-0472">Membrane</keyword>
<organism evidence="3 4">
    <name type="scientific">Mycobacterium botniense</name>
    <dbReference type="NCBI Taxonomy" id="84962"/>
    <lineage>
        <taxon>Bacteria</taxon>
        <taxon>Bacillati</taxon>
        <taxon>Actinomycetota</taxon>
        <taxon>Actinomycetes</taxon>
        <taxon>Mycobacteriales</taxon>
        <taxon>Mycobacteriaceae</taxon>
        <taxon>Mycobacterium</taxon>
    </lineage>
</organism>
<dbReference type="RefSeq" id="WP_163758489.1">
    <property type="nucleotide sequence ID" value="NZ_BLKW01000004.1"/>
</dbReference>
<evidence type="ECO:0000256" key="1">
    <source>
        <dbReference type="SAM" id="MobiDB-lite"/>
    </source>
</evidence>
<dbReference type="Proteomes" id="UP000465361">
    <property type="component" value="Unassembled WGS sequence"/>
</dbReference>
<feature type="transmembrane region" description="Helical" evidence="2">
    <location>
        <begin position="101"/>
        <end position="123"/>
    </location>
</feature>
<gene>
    <name evidence="3" type="ORF">MBOT_30070</name>
</gene>
<feature type="region of interest" description="Disordered" evidence="1">
    <location>
        <begin position="187"/>
        <end position="213"/>
    </location>
</feature>